<dbReference type="Proteomes" id="UP000266723">
    <property type="component" value="Unassembled WGS sequence"/>
</dbReference>
<organism evidence="1 2">
    <name type="scientific">Brassica cretica</name>
    <name type="common">Mustard</name>
    <dbReference type="NCBI Taxonomy" id="69181"/>
    <lineage>
        <taxon>Eukaryota</taxon>
        <taxon>Viridiplantae</taxon>
        <taxon>Streptophyta</taxon>
        <taxon>Embryophyta</taxon>
        <taxon>Tracheophyta</taxon>
        <taxon>Spermatophyta</taxon>
        <taxon>Magnoliopsida</taxon>
        <taxon>eudicotyledons</taxon>
        <taxon>Gunneridae</taxon>
        <taxon>Pentapetalae</taxon>
        <taxon>rosids</taxon>
        <taxon>malvids</taxon>
        <taxon>Brassicales</taxon>
        <taxon>Brassicaceae</taxon>
        <taxon>Brassiceae</taxon>
        <taxon>Brassica</taxon>
    </lineage>
</organism>
<name>A0ABQ7C2R0_BRACR</name>
<comment type="caution">
    <text evidence="1">The sequence shown here is derived from an EMBL/GenBank/DDBJ whole genome shotgun (WGS) entry which is preliminary data.</text>
</comment>
<sequence length="83" mass="9240">MNEVMKGCLLDWSFAGCNRLSKLDMYLSGAVVDLRRMQFLTCRQEALLLQKPLGSTSFVITASSLSKEPFGKKIGGHEKSLWA</sequence>
<protein>
    <submittedName>
        <fullName evidence="1">Uncharacterized protein</fullName>
    </submittedName>
</protein>
<evidence type="ECO:0000313" key="2">
    <source>
        <dbReference type="Proteomes" id="UP000266723"/>
    </source>
</evidence>
<evidence type="ECO:0000313" key="1">
    <source>
        <dbReference type="EMBL" id="KAF3546460.1"/>
    </source>
</evidence>
<proteinExistence type="predicted"/>
<dbReference type="EMBL" id="QGKV02000832">
    <property type="protein sequence ID" value="KAF3546460.1"/>
    <property type="molecule type" value="Genomic_DNA"/>
</dbReference>
<accession>A0ABQ7C2R0</accession>
<keyword evidence="2" id="KW-1185">Reference proteome</keyword>
<gene>
    <name evidence="1" type="ORF">DY000_02004914</name>
</gene>
<reference evidence="1 2" key="1">
    <citation type="journal article" date="2020" name="BMC Genomics">
        <title>Intraspecific diversification of the crop wild relative Brassica cretica Lam. using demographic model selection.</title>
        <authorList>
            <person name="Kioukis A."/>
            <person name="Michalopoulou V.A."/>
            <person name="Briers L."/>
            <person name="Pirintsos S."/>
            <person name="Studholme D.J."/>
            <person name="Pavlidis P."/>
            <person name="Sarris P.F."/>
        </authorList>
    </citation>
    <scope>NUCLEOTIDE SEQUENCE [LARGE SCALE GENOMIC DNA]</scope>
    <source>
        <strain evidence="2">cv. PFS-1207/04</strain>
    </source>
</reference>